<comment type="caution">
    <text evidence="12">The sequence shown here is derived from an EMBL/GenBank/DDBJ whole genome shotgun (WGS) entry which is preliminary data.</text>
</comment>
<feature type="transmembrane region" description="Helical" evidence="9">
    <location>
        <begin position="34"/>
        <end position="51"/>
    </location>
</feature>
<comment type="catalytic activity">
    <reaction evidence="1">
        <text>ATP + protein L-histidine = ADP + protein N-phospho-L-histidine.</text>
        <dbReference type="EC" id="2.7.13.3"/>
    </reaction>
</comment>
<evidence type="ECO:0000256" key="7">
    <source>
        <dbReference type="ARBA" id="ARBA00022840"/>
    </source>
</evidence>
<evidence type="ECO:0000256" key="1">
    <source>
        <dbReference type="ARBA" id="ARBA00000085"/>
    </source>
</evidence>
<evidence type="ECO:0000256" key="4">
    <source>
        <dbReference type="ARBA" id="ARBA00022679"/>
    </source>
</evidence>
<dbReference type="EC" id="2.7.13.3" evidence="2"/>
<reference evidence="12 13" key="1">
    <citation type="submission" date="2024-09" db="EMBL/GenBank/DDBJ databases">
        <authorList>
            <person name="Sun Q."/>
            <person name="Mori K."/>
        </authorList>
    </citation>
    <scope>NUCLEOTIDE SEQUENCE [LARGE SCALE GENOMIC DNA]</scope>
    <source>
        <strain evidence="12 13">TBRC 0563</strain>
    </source>
</reference>
<keyword evidence="7" id="KW-0067">ATP-binding</keyword>
<evidence type="ECO:0000256" key="3">
    <source>
        <dbReference type="ARBA" id="ARBA00022553"/>
    </source>
</evidence>
<gene>
    <name evidence="12" type="ORF">ACFFNX_12415</name>
</gene>
<protein>
    <recommendedName>
        <fullName evidence="2">histidine kinase</fullName>
        <ecNumber evidence="2">2.7.13.3</ecNumber>
    </recommendedName>
</protein>
<keyword evidence="8" id="KW-0902">Two-component regulatory system</keyword>
<organism evidence="12 13">
    <name type="scientific">Actinoallomurus acaciae</name>
    <dbReference type="NCBI Taxonomy" id="502577"/>
    <lineage>
        <taxon>Bacteria</taxon>
        <taxon>Bacillati</taxon>
        <taxon>Actinomycetota</taxon>
        <taxon>Actinomycetes</taxon>
        <taxon>Streptosporangiales</taxon>
        <taxon>Thermomonosporaceae</taxon>
        <taxon>Actinoallomurus</taxon>
    </lineage>
</organism>
<evidence type="ECO:0000259" key="11">
    <source>
        <dbReference type="Pfam" id="PF07730"/>
    </source>
</evidence>
<dbReference type="InterPro" id="IPR050482">
    <property type="entry name" value="Sensor_HK_TwoCompSys"/>
</dbReference>
<evidence type="ECO:0000256" key="2">
    <source>
        <dbReference type="ARBA" id="ARBA00012438"/>
    </source>
</evidence>
<keyword evidence="9" id="KW-0812">Transmembrane</keyword>
<evidence type="ECO:0000256" key="5">
    <source>
        <dbReference type="ARBA" id="ARBA00022741"/>
    </source>
</evidence>
<keyword evidence="5" id="KW-0547">Nucleotide-binding</keyword>
<feature type="transmembrane region" description="Helical" evidence="9">
    <location>
        <begin position="96"/>
        <end position="115"/>
    </location>
</feature>
<dbReference type="Gene3D" id="3.30.565.10">
    <property type="entry name" value="Histidine kinase-like ATPase, C-terminal domain"/>
    <property type="match status" value="1"/>
</dbReference>
<dbReference type="GO" id="GO:0016301">
    <property type="term" value="F:kinase activity"/>
    <property type="evidence" value="ECO:0007669"/>
    <property type="project" value="UniProtKB-KW"/>
</dbReference>
<dbReference type="Proteomes" id="UP001589627">
    <property type="component" value="Unassembled WGS sequence"/>
</dbReference>
<dbReference type="EMBL" id="JBHLZP010000069">
    <property type="protein sequence ID" value="MFB9832990.1"/>
    <property type="molecule type" value="Genomic_DNA"/>
</dbReference>
<dbReference type="RefSeq" id="WP_378199771.1">
    <property type="nucleotide sequence ID" value="NZ_JBHLZP010000069.1"/>
</dbReference>
<evidence type="ECO:0000259" key="10">
    <source>
        <dbReference type="Pfam" id="PF02518"/>
    </source>
</evidence>
<dbReference type="Pfam" id="PF02518">
    <property type="entry name" value="HATPase_c"/>
    <property type="match status" value="1"/>
</dbReference>
<keyword evidence="9" id="KW-0472">Membrane</keyword>
<keyword evidence="6 12" id="KW-0418">Kinase</keyword>
<feature type="transmembrane region" description="Helical" evidence="9">
    <location>
        <begin position="165"/>
        <end position="182"/>
    </location>
</feature>
<keyword evidence="13" id="KW-1185">Reference proteome</keyword>
<evidence type="ECO:0000313" key="12">
    <source>
        <dbReference type="EMBL" id="MFB9832990.1"/>
    </source>
</evidence>
<dbReference type="PANTHER" id="PTHR24421">
    <property type="entry name" value="NITRATE/NITRITE SENSOR PROTEIN NARX-RELATED"/>
    <property type="match status" value="1"/>
</dbReference>
<keyword evidence="4" id="KW-0808">Transferase</keyword>
<accession>A0ABV5YD85</accession>
<feature type="domain" description="Histidine kinase/HSP90-like ATPase" evidence="10">
    <location>
        <begin position="307"/>
        <end position="392"/>
    </location>
</feature>
<dbReference type="InterPro" id="IPR011712">
    <property type="entry name" value="Sig_transdc_His_kin_sub3_dim/P"/>
</dbReference>
<dbReference type="CDD" id="cd16917">
    <property type="entry name" value="HATPase_UhpB-NarQ-NarX-like"/>
    <property type="match status" value="1"/>
</dbReference>
<proteinExistence type="predicted"/>
<evidence type="ECO:0000256" key="6">
    <source>
        <dbReference type="ARBA" id="ARBA00022777"/>
    </source>
</evidence>
<dbReference type="InterPro" id="IPR003594">
    <property type="entry name" value="HATPase_dom"/>
</dbReference>
<feature type="transmembrane region" description="Helical" evidence="9">
    <location>
        <begin position="71"/>
        <end position="89"/>
    </location>
</feature>
<dbReference type="Gene3D" id="1.20.5.1930">
    <property type="match status" value="1"/>
</dbReference>
<keyword evidence="3" id="KW-0597">Phosphoprotein</keyword>
<name>A0ABV5YD85_9ACTN</name>
<dbReference type="PANTHER" id="PTHR24421:SF10">
    <property type="entry name" value="NITRATE_NITRITE SENSOR PROTEIN NARQ"/>
    <property type="match status" value="1"/>
</dbReference>
<sequence>MAEFRSRFVAWLGPACRSAASPDPAEGPWRDGRFLRVGLVFAGVVWFLYAMLNAQGLSGPPYTGLRGTDLWIAGGAFAGAGCFILGLVMRWRSSEYGWIFFLVGAGIGAALYIGAAKGPSSTLILACVGFTGSAASLPRSGSVAVVGSVGMLVGVLVQGRPAGELWTIVGMLGMFVGIRAGHMREAARQTERQNLILAERSRIAREIHDILAHSLSAQLVHLEGARLLMVSGRMDEALGRVERARGLARSGLEETRRALATLRGDIPPMDVVLRELTDEHRLLADAVCELKIEGEPRELEAKASLAVIRTAQEALTNTRKHAPGAAVMVALRYIDGWCELEVTDAGGEPGPLAGSGGGYGLVGMRERAELIGGTLEAGPVEEGFKVLLRVPL</sequence>
<keyword evidence="9" id="KW-1133">Transmembrane helix</keyword>
<dbReference type="InterPro" id="IPR036890">
    <property type="entry name" value="HATPase_C_sf"/>
</dbReference>
<dbReference type="SUPFAM" id="SSF55874">
    <property type="entry name" value="ATPase domain of HSP90 chaperone/DNA topoisomerase II/histidine kinase"/>
    <property type="match status" value="1"/>
</dbReference>
<evidence type="ECO:0000313" key="13">
    <source>
        <dbReference type="Proteomes" id="UP001589627"/>
    </source>
</evidence>
<feature type="domain" description="Signal transduction histidine kinase subgroup 3 dimerisation and phosphoacceptor" evidence="11">
    <location>
        <begin position="199"/>
        <end position="263"/>
    </location>
</feature>
<evidence type="ECO:0000256" key="9">
    <source>
        <dbReference type="SAM" id="Phobius"/>
    </source>
</evidence>
<dbReference type="Pfam" id="PF07730">
    <property type="entry name" value="HisKA_3"/>
    <property type="match status" value="1"/>
</dbReference>
<feature type="transmembrane region" description="Helical" evidence="9">
    <location>
        <begin position="142"/>
        <end position="159"/>
    </location>
</feature>
<evidence type="ECO:0000256" key="8">
    <source>
        <dbReference type="ARBA" id="ARBA00023012"/>
    </source>
</evidence>